<reference evidence="2" key="1">
    <citation type="submission" date="2016-04" db="EMBL/GenBank/DDBJ databases">
        <authorList>
            <person name="Tabuchi Yagui T.R."/>
        </authorList>
    </citation>
    <scope>NUCLEOTIDE SEQUENCE [LARGE SCALE GENOMIC DNA]</scope>
    <source>
        <strain evidence="2">NIES-26</strain>
    </source>
</reference>
<dbReference type="Proteomes" id="UP000252107">
    <property type="component" value="Unassembled WGS sequence"/>
</dbReference>
<keyword evidence="3" id="KW-1185">Reference proteome</keyword>
<accession>A0A367QUZ1</accession>
<feature type="coiled-coil region" evidence="1">
    <location>
        <begin position="41"/>
        <end position="68"/>
    </location>
</feature>
<protein>
    <submittedName>
        <fullName evidence="2">Uncharacterized protein</fullName>
    </submittedName>
</protein>
<evidence type="ECO:0000313" key="2">
    <source>
        <dbReference type="EMBL" id="RCJ28038.1"/>
    </source>
</evidence>
<evidence type="ECO:0000256" key="1">
    <source>
        <dbReference type="SAM" id="Coils"/>
    </source>
</evidence>
<name>A0A367QUZ1_9NOSO</name>
<comment type="caution">
    <text evidence="2">The sequence shown here is derived from an EMBL/GenBank/DDBJ whole genome shotgun (WGS) entry which is preliminary data.</text>
</comment>
<proteinExistence type="predicted"/>
<sequence>MSSEQHLQHKRQALQKHYDLQAQKLKRLRHDYAIAADTLVRFQLEKQIEQTEAELHQLDRQLHELELSVSIGRLYRALLKLGYRKQAQAFRKFIQTHSIAAFLIYSSY</sequence>
<dbReference type="EMBL" id="LXQD01000300">
    <property type="protein sequence ID" value="RCJ28038.1"/>
    <property type="molecule type" value="Genomic_DNA"/>
</dbReference>
<evidence type="ECO:0000313" key="3">
    <source>
        <dbReference type="Proteomes" id="UP000252107"/>
    </source>
</evidence>
<organism evidence="2 3">
    <name type="scientific">Nostoc minutum NIES-26</name>
    <dbReference type="NCBI Taxonomy" id="1844469"/>
    <lineage>
        <taxon>Bacteria</taxon>
        <taxon>Bacillati</taxon>
        <taxon>Cyanobacteriota</taxon>
        <taxon>Cyanophyceae</taxon>
        <taxon>Nostocales</taxon>
        <taxon>Nostocaceae</taxon>
        <taxon>Nostoc</taxon>
    </lineage>
</organism>
<keyword evidence="1" id="KW-0175">Coiled coil</keyword>
<gene>
    <name evidence="2" type="ORF">A6770_24435</name>
</gene>
<dbReference type="AlphaFoldDB" id="A0A367QUZ1"/>